<protein>
    <submittedName>
        <fullName evidence="2">Uncharacterized protein</fullName>
    </submittedName>
</protein>
<dbReference type="EMBL" id="GDHC01012378">
    <property type="protein sequence ID" value="JAQ06251.1"/>
    <property type="molecule type" value="Transcribed_RNA"/>
</dbReference>
<gene>
    <name evidence="2" type="ORF">g.3769</name>
</gene>
<reference evidence="2" key="1">
    <citation type="journal article" date="2016" name="Gigascience">
        <title>De novo construction of an expanded transcriptome assembly for the western tarnished plant bug, Lygus hesperus.</title>
        <authorList>
            <person name="Tassone E.E."/>
            <person name="Geib S.M."/>
            <person name="Hall B."/>
            <person name="Fabrick J.A."/>
            <person name="Brent C.S."/>
            <person name="Hull J.J."/>
        </authorList>
    </citation>
    <scope>NUCLEOTIDE SEQUENCE</scope>
</reference>
<dbReference type="AlphaFoldDB" id="A0A146LDJ0"/>
<feature type="region of interest" description="Disordered" evidence="1">
    <location>
        <begin position="88"/>
        <end position="150"/>
    </location>
</feature>
<evidence type="ECO:0000256" key="1">
    <source>
        <dbReference type="SAM" id="MobiDB-lite"/>
    </source>
</evidence>
<proteinExistence type="predicted"/>
<organism evidence="2">
    <name type="scientific">Lygus hesperus</name>
    <name type="common">Western plant bug</name>
    <dbReference type="NCBI Taxonomy" id="30085"/>
    <lineage>
        <taxon>Eukaryota</taxon>
        <taxon>Metazoa</taxon>
        <taxon>Ecdysozoa</taxon>
        <taxon>Arthropoda</taxon>
        <taxon>Hexapoda</taxon>
        <taxon>Insecta</taxon>
        <taxon>Pterygota</taxon>
        <taxon>Neoptera</taxon>
        <taxon>Paraneoptera</taxon>
        <taxon>Hemiptera</taxon>
        <taxon>Heteroptera</taxon>
        <taxon>Panheteroptera</taxon>
        <taxon>Cimicomorpha</taxon>
        <taxon>Miridae</taxon>
        <taxon>Mirini</taxon>
        <taxon>Lygus</taxon>
    </lineage>
</organism>
<name>A0A146LDJ0_LYGHE</name>
<feature type="compositionally biased region" description="Basic and acidic residues" evidence="1">
    <location>
        <begin position="116"/>
        <end position="125"/>
    </location>
</feature>
<accession>A0A146LDJ0</accession>
<sequence length="190" mass="21476">MPDELHYFKRANFSQCDSSFAEHDEFGMPEASLLRSHGGIRDVQQEELLKLMHSNMESVKANDDQLDVLMEPTSAMKHACKVRRNQPRHRLDGSYGTTATGGRAYSRCSSRVSQSQRRDASRQDVTRVTSRSGLLTEDESDYCPSSHETSVLDNTTHSSILYAGQDDDFEYMLIDQKDANLTLIKSTFEA</sequence>
<feature type="compositionally biased region" description="Low complexity" evidence="1">
    <location>
        <begin position="106"/>
        <end position="115"/>
    </location>
</feature>
<evidence type="ECO:0000313" key="2">
    <source>
        <dbReference type="EMBL" id="JAQ06251.1"/>
    </source>
</evidence>